<keyword evidence="3" id="KW-0862">Zinc</keyword>
<dbReference type="Pfam" id="PF03372">
    <property type="entry name" value="Exo_endo_phos"/>
    <property type="match status" value="1"/>
</dbReference>
<dbReference type="Gene3D" id="3.60.10.10">
    <property type="entry name" value="Endonuclease/exonuclease/phosphatase"/>
    <property type="match status" value="1"/>
</dbReference>
<dbReference type="SUPFAM" id="SSF57903">
    <property type="entry name" value="FYVE/PHD zinc finger"/>
    <property type="match status" value="1"/>
</dbReference>
<organism evidence="5 6">
    <name type="scientific">Paramuricea clavata</name>
    <name type="common">Red gorgonian</name>
    <name type="synonym">Violescent sea-whip</name>
    <dbReference type="NCBI Taxonomy" id="317549"/>
    <lineage>
        <taxon>Eukaryota</taxon>
        <taxon>Metazoa</taxon>
        <taxon>Cnidaria</taxon>
        <taxon>Anthozoa</taxon>
        <taxon>Octocorallia</taxon>
        <taxon>Malacalcyonacea</taxon>
        <taxon>Plexauridae</taxon>
        <taxon>Paramuricea</taxon>
    </lineage>
</organism>
<accession>A0A6S7JGX4</accession>
<evidence type="ECO:0000313" key="6">
    <source>
        <dbReference type="Proteomes" id="UP001152795"/>
    </source>
</evidence>
<dbReference type="EMBL" id="CACRXK020017725">
    <property type="protein sequence ID" value="CAB4031556.1"/>
    <property type="molecule type" value="Genomic_DNA"/>
</dbReference>
<dbReference type="Gene3D" id="3.30.40.10">
    <property type="entry name" value="Zinc/RING finger domain, C3HC4 (zinc finger)"/>
    <property type="match status" value="1"/>
</dbReference>
<sequence>MASFQLLLSAGDIELNPGPDSDSSSQQKNKQQRTSRSFSRICTECQKTVRKNQKRFVCDVCKDFIHASCLGVAYTNNLNSSQPQCWTCHKCVLSKLPFYGHDILEIISVNSLTSDNDNDTHLNILSKHVQHLKIMHINTRSMVSTFDHLCLMIERYAFDIITMSETWLKENNLLLQHVTIPGYVHAFNNRDKIRGGGVGIYIKESIKFKRRQDLKKRYPTMEHLWIEISGRNRYSKLLLGTIYRSDAILPYTTWLEYFNDLLSDLSVQWDGMLAVTGD</sequence>
<keyword evidence="5" id="KW-0695">RNA-directed DNA polymerase</keyword>
<comment type="caution">
    <text evidence="5">The sequence shown here is derived from an EMBL/GenBank/DDBJ whole genome shotgun (WGS) entry which is preliminary data.</text>
</comment>
<protein>
    <submittedName>
        <fullName evidence="5">RNA-directed DNA polymerase from mobile element jockey</fullName>
    </submittedName>
</protein>
<dbReference type="AlphaFoldDB" id="A0A6S7JGX4"/>
<evidence type="ECO:0000256" key="1">
    <source>
        <dbReference type="ARBA" id="ARBA00022723"/>
    </source>
</evidence>
<feature type="region of interest" description="Disordered" evidence="4">
    <location>
        <begin position="12"/>
        <end position="35"/>
    </location>
</feature>
<dbReference type="PROSITE" id="PS50016">
    <property type="entry name" value="ZF_PHD_2"/>
    <property type="match status" value="1"/>
</dbReference>
<evidence type="ECO:0000313" key="5">
    <source>
        <dbReference type="EMBL" id="CAB4031556.1"/>
    </source>
</evidence>
<name>A0A6S7JGX4_PARCT</name>
<dbReference type="SUPFAM" id="SSF56219">
    <property type="entry name" value="DNase I-like"/>
    <property type="match status" value="1"/>
</dbReference>
<evidence type="ECO:0000256" key="4">
    <source>
        <dbReference type="SAM" id="MobiDB-lite"/>
    </source>
</evidence>
<dbReference type="OrthoDB" id="10067249at2759"/>
<proteinExistence type="predicted"/>
<keyword evidence="6" id="KW-1185">Reference proteome</keyword>
<dbReference type="InterPro" id="IPR013083">
    <property type="entry name" value="Znf_RING/FYVE/PHD"/>
</dbReference>
<keyword evidence="5" id="KW-0808">Transferase</keyword>
<dbReference type="Proteomes" id="UP001152795">
    <property type="component" value="Unassembled WGS sequence"/>
</dbReference>
<dbReference type="InterPro" id="IPR005135">
    <property type="entry name" value="Endo/exonuclease/phosphatase"/>
</dbReference>
<dbReference type="InterPro" id="IPR011011">
    <property type="entry name" value="Znf_FYVE_PHD"/>
</dbReference>
<feature type="compositionally biased region" description="Low complexity" evidence="4">
    <location>
        <begin position="20"/>
        <end position="35"/>
    </location>
</feature>
<dbReference type="GO" id="GO:0008270">
    <property type="term" value="F:zinc ion binding"/>
    <property type="evidence" value="ECO:0007669"/>
    <property type="project" value="UniProtKB-KW"/>
</dbReference>
<gene>
    <name evidence="5" type="ORF">PACLA_8A081806</name>
</gene>
<dbReference type="InterPro" id="IPR019787">
    <property type="entry name" value="Znf_PHD-finger"/>
</dbReference>
<evidence type="ECO:0000256" key="2">
    <source>
        <dbReference type="ARBA" id="ARBA00022771"/>
    </source>
</evidence>
<reference evidence="5" key="1">
    <citation type="submission" date="2020-04" db="EMBL/GenBank/DDBJ databases">
        <authorList>
            <person name="Alioto T."/>
            <person name="Alioto T."/>
            <person name="Gomez Garrido J."/>
        </authorList>
    </citation>
    <scope>NUCLEOTIDE SEQUENCE</scope>
    <source>
        <strain evidence="5">A484AB</strain>
    </source>
</reference>
<keyword evidence="1" id="KW-0479">Metal-binding</keyword>
<keyword evidence="2" id="KW-0863">Zinc-finger</keyword>
<dbReference type="GO" id="GO:0003964">
    <property type="term" value="F:RNA-directed DNA polymerase activity"/>
    <property type="evidence" value="ECO:0007669"/>
    <property type="project" value="UniProtKB-KW"/>
</dbReference>
<keyword evidence="5" id="KW-0548">Nucleotidyltransferase</keyword>
<dbReference type="InterPro" id="IPR036691">
    <property type="entry name" value="Endo/exonu/phosph_ase_sf"/>
</dbReference>
<evidence type="ECO:0000256" key="3">
    <source>
        <dbReference type="ARBA" id="ARBA00022833"/>
    </source>
</evidence>